<dbReference type="AlphaFoldDB" id="T1FBM4"/>
<dbReference type="HOGENOM" id="CLU_621544_0_0_1"/>
<evidence type="ECO:0000313" key="2">
    <source>
        <dbReference type="EnsemblMetazoa" id="HelroP177397"/>
    </source>
</evidence>
<dbReference type="GeneID" id="20206223"/>
<reference evidence="2" key="3">
    <citation type="submission" date="2015-06" db="UniProtKB">
        <authorList>
            <consortium name="EnsemblMetazoa"/>
        </authorList>
    </citation>
    <scope>IDENTIFICATION</scope>
</reference>
<dbReference type="RefSeq" id="XP_009023841.1">
    <property type="nucleotide sequence ID" value="XM_009025593.1"/>
</dbReference>
<gene>
    <name evidence="2" type="primary">20206223</name>
    <name evidence="1" type="ORF">HELRODRAFT_177397</name>
</gene>
<keyword evidence="3" id="KW-1185">Reference proteome</keyword>
<dbReference type="InParanoid" id="T1FBM4"/>
<dbReference type="KEGG" id="hro:HELRODRAFT_177397"/>
<sequence>MIGIYKILTKESDVFWTVNRSDTKNNVNKYNINNYINTNNGINGAIIKSVFCKLDVADDDNDDDEDGGFDNYLEFENKIKETNLPKCSKIKVAIGSGLTSILTGQTDFLKKMSMSSEFLPTFCKTASINSGAFYRAFNETASLLCPTTLKLGLHFVRCDHTKHPAWAKNDAMVEVYLDGADYFYSPNDDMLMLTENWTNAFVHVLLNQFEFDPPNIGAVGPYNREGNVEILTYDFVHRKHVEILGLYYPRLFTDWWADEWITKIYRPWCRISRIFSMPEMINEYNFVGQLFDEHDLPYLNNVVYDGQTFVAVNKIGEDCLLNENYCIFSVNIQSKYTKNLKTANKHCTQRENESFLLEIYDEKLQNSVNEYLARNDIRQDLFVMNAVFRQAQQWTSIVKNKSPSRSFVSKNIIEFSKLVDLQLDDLLMSENYLQFDLKVDR</sequence>
<dbReference type="OrthoDB" id="6279367at2759"/>
<protein>
    <submittedName>
        <fullName evidence="1 2">Uncharacterized protein</fullName>
    </submittedName>
</protein>
<organism evidence="2 3">
    <name type="scientific">Helobdella robusta</name>
    <name type="common">Californian leech</name>
    <dbReference type="NCBI Taxonomy" id="6412"/>
    <lineage>
        <taxon>Eukaryota</taxon>
        <taxon>Metazoa</taxon>
        <taxon>Spiralia</taxon>
        <taxon>Lophotrochozoa</taxon>
        <taxon>Annelida</taxon>
        <taxon>Clitellata</taxon>
        <taxon>Hirudinea</taxon>
        <taxon>Rhynchobdellida</taxon>
        <taxon>Glossiphoniidae</taxon>
        <taxon>Helobdella</taxon>
    </lineage>
</organism>
<evidence type="ECO:0000313" key="3">
    <source>
        <dbReference type="Proteomes" id="UP000015101"/>
    </source>
</evidence>
<reference evidence="3" key="1">
    <citation type="submission" date="2012-12" db="EMBL/GenBank/DDBJ databases">
        <authorList>
            <person name="Hellsten U."/>
            <person name="Grimwood J."/>
            <person name="Chapman J.A."/>
            <person name="Shapiro H."/>
            <person name="Aerts A."/>
            <person name="Otillar R.P."/>
            <person name="Terry A.Y."/>
            <person name="Boore J.L."/>
            <person name="Simakov O."/>
            <person name="Marletaz F."/>
            <person name="Cho S.-J."/>
            <person name="Edsinger-Gonzales E."/>
            <person name="Havlak P."/>
            <person name="Kuo D.-H."/>
            <person name="Larsson T."/>
            <person name="Lv J."/>
            <person name="Arendt D."/>
            <person name="Savage R."/>
            <person name="Osoegawa K."/>
            <person name="de Jong P."/>
            <person name="Lindberg D.R."/>
            <person name="Seaver E.C."/>
            <person name="Weisblat D.A."/>
            <person name="Putnam N.H."/>
            <person name="Grigoriev I.V."/>
            <person name="Rokhsar D.S."/>
        </authorList>
    </citation>
    <scope>NUCLEOTIDE SEQUENCE</scope>
</reference>
<dbReference type="CTD" id="20206223"/>
<dbReference type="EMBL" id="KB097222">
    <property type="protein sequence ID" value="ESN98154.1"/>
    <property type="molecule type" value="Genomic_DNA"/>
</dbReference>
<dbReference type="Proteomes" id="UP000015101">
    <property type="component" value="Unassembled WGS sequence"/>
</dbReference>
<reference evidence="1 3" key="2">
    <citation type="journal article" date="2013" name="Nature">
        <title>Insights into bilaterian evolution from three spiralian genomes.</title>
        <authorList>
            <person name="Simakov O."/>
            <person name="Marletaz F."/>
            <person name="Cho S.J."/>
            <person name="Edsinger-Gonzales E."/>
            <person name="Havlak P."/>
            <person name="Hellsten U."/>
            <person name="Kuo D.H."/>
            <person name="Larsson T."/>
            <person name="Lv J."/>
            <person name="Arendt D."/>
            <person name="Savage R."/>
            <person name="Osoegawa K."/>
            <person name="de Jong P."/>
            <person name="Grimwood J."/>
            <person name="Chapman J.A."/>
            <person name="Shapiro H."/>
            <person name="Aerts A."/>
            <person name="Otillar R.P."/>
            <person name="Terry A.Y."/>
            <person name="Boore J.L."/>
            <person name="Grigoriev I.V."/>
            <person name="Lindberg D.R."/>
            <person name="Seaver E.C."/>
            <person name="Weisblat D.A."/>
            <person name="Putnam N.H."/>
            <person name="Rokhsar D.S."/>
        </authorList>
    </citation>
    <scope>NUCLEOTIDE SEQUENCE</scope>
</reference>
<dbReference type="EnsemblMetazoa" id="HelroT177397">
    <property type="protein sequence ID" value="HelroP177397"/>
    <property type="gene ID" value="HelroG177397"/>
</dbReference>
<evidence type="ECO:0000313" key="1">
    <source>
        <dbReference type="EMBL" id="ESN98154.1"/>
    </source>
</evidence>
<accession>T1FBM4</accession>
<dbReference type="EMBL" id="AMQM01006039">
    <property type="status" value="NOT_ANNOTATED_CDS"/>
    <property type="molecule type" value="Genomic_DNA"/>
</dbReference>
<proteinExistence type="predicted"/>
<name>T1FBM4_HELRO</name>